<dbReference type="AlphaFoldDB" id="A0A2R5GY57"/>
<protein>
    <submittedName>
        <fullName evidence="4">Guanine nucleotide-binding protein subunit beta-like protein</fullName>
    </submittedName>
</protein>
<dbReference type="Pfam" id="PF00400">
    <property type="entry name" value="WD40"/>
    <property type="match status" value="4"/>
</dbReference>
<dbReference type="Proteomes" id="UP000241890">
    <property type="component" value="Unassembled WGS sequence"/>
</dbReference>
<comment type="caution">
    <text evidence="4">The sequence shown here is derived from an EMBL/GenBank/DDBJ whole genome shotgun (WGS) entry which is preliminary data.</text>
</comment>
<sequence>VRIWNATSGEEQHVLKGYIDEVYSVDFAEVNSVAIQGDTIVSGSSDKTVRIWDATSGEEQHVLKRHSGTVSSVAIQGDTIVSGSDDKTVRIWNATSGEEQHVLKGHSGTVNSVAIQGDTIVSGSDDKTVRIWNATSGEEQHVLKGHSGWVNSVAIQGDTIVSQSSNETRYWNARTGEALDADEAEASTTPETETLANVGNGTHVKLSGGIAFTTDHAIQDTARQGSVYVIGDNSGLIHILHVQGIEPGT</sequence>
<dbReference type="GO" id="GO:0005634">
    <property type="term" value="C:nucleus"/>
    <property type="evidence" value="ECO:0007669"/>
    <property type="project" value="TreeGrafter"/>
</dbReference>
<evidence type="ECO:0000313" key="5">
    <source>
        <dbReference type="Proteomes" id="UP000241890"/>
    </source>
</evidence>
<keyword evidence="2" id="KW-0677">Repeat</keyword>
<dbReference type="SMART" id="SM00320">
    <property type="entry name" value="WD40"/>
    <property type="match status" value="4"/>
</dbReference>
<dbReference type="PROSITE" id="PS50294">
    <property type="entry name" value="WD_REPEATS_REGION"/>
    <property type="match status" value="3"/>
</dbReference>
<dbReference type="SUPFAM" id="SSF50978">
    <property type="entry name" value="WD40 repeat-like"/>
    <property type="match status" value="1"/>
</dbReference>
<dbReference type="PRINTS" id="PR00320">
    <property type="entry name" value="GPROTEINBRPT"/>
</dbReference>
<keyword evidence="5" id="KW-1185">Reference proteome</keyword>
<dbReference type="PROSITE" id="PS50082">
    <property type="entry name" value="WD_REPEATS_2"/>
    <property type="match status" value="3"/>
</dbReference>
<evidence type="ECO:0000256" key="3">
    <source>
        <dbReference type="PROSITE-ProRule" id="PRU00221"/>
    </source>
</evidence>
<dbReference type="Gene3D" id="2.130.10.10">
    <property type="entry name" value="YVTN repeat-like/Quinoprotein amine dehydrogenase"/>
    <property type="match status" value="1"/>
</dbReference>
<dbReference type="InterPro" id="IPR020472">
    <property type="entry name" value="WD40_PAC1"/>
</dbReference>
<dbReference type="InterPro" id="IPR001680">
    <property type="entry name" value="WD40_rpt"/>
</dbReference>
<dbReference type="InterPro" id="IPR018391">
    <property type="entry name" value="PQQ_b-propeller_rpt"/>
</dbReference>
<feature type="repeat" description="WD" evidence="3">
    <location>
        <begin position="15"/>
        <end position="62"/>
    </location>
</feature>
<dbReference type="PANTHER" id="PTHR22847">
    <property type="entry name" value="WD40 REPEAT PROTEIN"/>
    <property type="match status" value="1"/>
</dbReference>
<proteinExistence type="predicted"/>
<dbReference type="CDD" id="cd00200">
    <property type="entry name" value="WD40"/>
    <property type="match status" value="1"/>
</dbReference>
<keyword evidence="1 3" id="KW-0853">WD repeat</keyword>
<dbReference type="EMBL" id="BEYU01000562">
    <property type="protein sequence ID" value="GBG35259.1"/>
    <property type="molecule type" value="Genomic_DNA"/>
</dbReference>
<dbReference type="InterPro" id="IPR015943">
    <property type="entry name" value="WD40/YVTN_repeat-like_dom_sf"/>
</dbReference>
<dbReference type="InterPro" id="IPR036322">
    <property type="entry name" value="WD40_repeat_dom_sf"/>
</dbReference>
<evidence type="ECO:0000256" key="1">
    <source>
        <dbReference type="ARBA" id="ARBA00022574"/>
    </source>
</evidence>
<feature type="non-terminal residue" evidence="4">
    <location>
        <position position="1"/>
    </location>
</feature>
<evidence type="ECO:0000256" key="2">
    <source>
        <dbReference type="ARBA" id="ARBA00022737"/>
    </source>
</evidence>
<dbReference type="PROSITE" id="PS00678">
    <property type="entry name" value="WD_REPEATS_1"/>
    <property type="match status" value="3"/>
</dbReference>
<organism evidence="4 5">
    <name type="scientific">Hondaea fermentalgiana</name>
    <dbReference type="NCBI Taxonomy" id="2315210"/>
    <lineage>
        <taxon>Eukaryota</taxon>
        <taxon>Sar</taxon>
        <taxon>Stramenopiles</taxon>
        <taxon>Bigyra</taxon>
        <taxon>Labyrinthulomycetes</taxon>
        <taxon>Thraustochytrida</taxon>
        <taxon>Thraustochytriidae</taxon>
        <taxon>Hondaea</taxon>
    </lineage>
</organism>
<feature type="repeat" description="WD" evidence="3">
    <location>
        <begin position="63"/>
        <end position="102"/>
    </location>
</feature>
<accession>A0A2R5GY57</accession>
<dbReference type="InterPro" id="IPR019775">
    <property type="entry name" value="WD40_repeat_CS"/>
</dbReference>
<name>A0A2R5GY57_9STRA</name>
<reference evidence="4 5" key="1">
    <citation type="submission" date="2017-12" db="EMBL/GenBank/DDBJ databases">
        <title>Sequencing, de novo assembly and annotation of complete genome of a new Thraustochytrid species, strain FCC1311.</title>
        <authorList>
            <person name="Sedici K."/>
            <person name="Godart F."/>
            <person name="Aiese Cigliano R."/>
            <person name="Sanseverino W."/>
            <person name="Barakat M."/>
            <person name="Ortet P."/>
            <person name="Marechal E."/>
            <person name="Cagnac O."/>
            <person name="Amato A."/>
        </authorList>
    </citation>
    <scope>NUCLEOTIDE SEQUENCE [LARGE SCALE GENOMIC DNA]</scope>
</reference>
<feature type="repeat" description="WD" evidence="3">
    <location>
        <begin position="103"/>
        <end position="142"/>
    </location>
</feature>
<dbReference type="PANTHER" id="PTHR22847:SF637">
    <property type="entry name" value="WD REPEAT DOMAIN 5B"/>
    <property type="match status" value="1"/>
</dbReference>
<evidence type="ECO:0000313" key="4">
    <source>
        <dbReference type="EMBL" id="GBG35259.1"/>
    </source>
</evidence>
<dbReference type="SMART" id="SM00564">
    <property type="entry name" value="PQQ"/>
    <property type="match status" value="3"/>
</dbReference>
<dbReference type="InParanoid" id="A0A2R5GY57"/>
<dbReference type="GO" id="GO:1990234">
    <property type="term" value="C:transferase complex"/>
    <property type="evidence" value="ECO:0007669"/>
    <property type="project" value="UniProtKB-ARBA"/>
</dbReference>
<gene>
    <name evidence="4" type="ORF">FCC1311_114822</name>
</gene>
<dbReference type="OrthoDB" id="308449at2759"/>